<accession>A0ABW2IPF9</accession>
<dbReference type="Proteomes" id="UP001596492">
    <property type="component" value="Unassembled WGS sequence"/>
</dbReference>
<feature type="signal peptide" evidence="1">
    <location>
        <begin position="1"/>
        <end position="17"/>
    </location>
</feature>
<sequence length="432" mass="47705">MKLALLSVSAILLGACATTPLPDAALSEDSTNPQRAASQHITKPEVVDKVISDFVASGDVAGYSVVVYQNDEEVYYGEAGFADLESQKPIQRDTIHSIYSMTKPIVSVGLMTLYEQDLFELDDPISKHIPEFGNMVVYAGEGEDGEPIFVPAEKTITVLDMLRHTAGLPESFWGGPDTGSEIFGSQKEIGLENTLSEMAEAGGSLPLLFQPGTQWRYSWAVDMQSLMIERLSGKPVEEYLREVLFDPLGMKDTTYYVPEGEQHRLATIYTMNEEGVLEKNIDQFTYDLHRKPHAMKPGSLGMVSTIDDYSQFALMLLNGGELNGVRVLKPQTVSLMSDDHLPSGLVDTSFLGKRGFGLGFTVRLLPPESDSDNFGYVGEFRWGGAAGTNFWVDPTNDLAVVIMTQRLPYDGKLHKQIRDAVYNVMDRFDAVE</sequence>
<dbReference type="SUPFAM" id="SSF56601">
    <property type="entry name" value="beta-lactamase/transpeptidase-like"/>
    <property type="match status" value="1"/>
</dbReference>
<evidence type="ECO:0000313" key="3">
    <source>
        <dbReference type="EMBL" id="MFC7292783.1"/>
    </source>
</evidence>
<dbReference type="GO" id="GO:0016787">
    <property type="term" value="F:hydrolase activity"/>
    <property type="evidence" value="ECO:0007669"/>
    <property type="project" value="UniProtKB-KW"/>
</dbReference>
<dbReference type="InterPro" id="IPR001466">
    <property type="entry name" value="Beta-lactam-related"/>
</dbReference>
<dbReference type="PANTHER" id="PTHR43283">
    <property type="entry name" value="BETA-LACTAMASE-RELATED"/>
    <property type="match status" value="1"/>
</dbReference>
<evidence type="ECO:0000259" key="2">
    <source>
        <dbReference type="Pfam" id="PF00144"/>
    </source>
</evidence>
<keyword evidence="1" id="KW-0732">Signal</keyword>
<reference evidence="4" key="1">
    <citation type="journal article" date="2019" name="Int. J. Syst. Evol. Microbiol.">
        <title>The Global Catalogue of Microorganisms (GCM) 10K type strain sequencing project: providing services to taxonomists for standard genome sequencing and annotation.</title>
        <authorList>
            <consortium name="The Broad Institute Genomics Platform"/>
            <consortium name="The Broad Institute Genome Sequencing Center for Infectious Disease"/>
            <person name="Wu L."/>
            <person name="Ma J."/>
        </authorList>
    </citation>
    <scope>NUCLEOTIDE SEQUENCE [LARGE SCALE GENOMIC DNA]</scope>
    <source>
        <strain evidence="4">CCUG 51308</strain>
    </source>
</reference>
<dbReference type="EMBL" id="JBHTBR010000005">
    <property type="protein sequence ID" value="MFC7292783.1"/>
    <property type="molecule type" value="Genomic_DNA"/>
</dbReference>
<feature type="chain" id="PRO_5045418288" evidence="1">
    <location>
        <begin position="18"/>
        <end position="432"/>
    </location>
</feature>
<dbReference type="InterPro" id="IPR012338">
    <property type="entry name" value="Beta-lactam/transpept-like"/>
</dbReference>
<organism evidence="3 4">
    <name type="scientific">Hirschia litorea</name>
    <dbReference type="NCBI Taxonomy" id="1199156"/>
    <lineage>
        <taxon>Bacteria</taxon>
        <taxon>Pseudomonadati</taxon>
        <taxon>Pseudomonadota</taxon>
        <taxon>Alphaproteobacteria</taxon>
        <taxon>Hyphomonadales</taxon>
        <taxon>Hyphomonadaceae</taxon>
        <taxon>Hirschia</taxon>
    </lineage>
</organism>
<dbReference type="Gene3D" id="3.40.710.10">
    <property type="entry name" value="DD-peptidase/beta-lactamase superfamily"/>
    <property type="match status" value="1"/>
</dbReference>
<evidence type="ECO:0000256" key="1">
    <source>
        <dbReference type="SAM" id="SignalP"/>
    </source>
</evidence>
<feature type="domain" description="Beta-lactamase-related" evidence="2">
    <location>
        <begin position="47"/>
        <end position="410"/>
    </location>
</feature>
<keyword evidence="3" id="KW-0378">Hydrolase</keyword>
<dbReference type="PROSITE" id="PS51257">
    <property type="entry name" value="PROKAR_LIPOPROTEIN"/>
    <property type="match status" value="1"/>
</dbReference>
<name>A0ABW2IPF9_9PROT</name>
<gene>
    <name evidence="3" type="ORF">ACFQS8_14215</name>
</gene>
<dbReference type="PANTHER" id="PTHR43283:SF3">
    <property type="entry name" value="BETA-LACTAMASE FAMILY PROTEIN (AFU_ORTHOLOGUE AFUA_5G07500)"/>
    <property type="match status" value="1"/>
</dbReference>
<keyword evidence="4" id="KW-1185">Reference proteome</keyword>
<protein>
    <submittedName>
        <fullName evidence="3">Serine hydrolase domain-containing protein</fullName>
        <ecNumber evidence="3">3.-.-.-</ecNumber>
    </submittedName>
</protein>
<dbReference type="InterPro" id="IPR050789">
    <property type="entry name" value="Diverse_Enzym_Activities"/>
</dbReference>
<dbReference type="RefSeq" id="WP_382168501.1">
    <property type="nucleotide sequence ID" value="NZ_JBHTBR010000005.1"/>
</dbReference>
<evidence type="ECO:0000313" key="4">
    <source>
        <dbReference type="Proteomes" id="UP001596492"/>
    </source>
</evidence>
<dbReference type="EC" id="3.-.-.-" evidence="3"/>
<proteinExistence type="predicted"/>
<dbReference type="Pfam" id="PF00144">
    <property type="entry name" value="Beta-lactamase"/>
    <property type="match status" value="1"/>
</dbReference>
<comment type="caution">
    <text evidence="3">The sequence shown here is derived from an EMBL/GenBank/DDBJ whole genome shotgun (WGS) entry which is preliminary data.</text>
</comment>